<accession>A0A238UEL2</accession>
<sequence length="156" mass="18214">MQIHSLTLDDFSSSNYSLIGIHSTVEDYRLAYFLNLHLQLNLKRSKLDIDLKRKGIDAFFSLYEFTHNTTENSWYLISNYHKNKVVGNNLSLFSESQTVTYLLPERKKVDYFLKLEGDFNSVIINQTIEKINKISQVITSYSIDTNKLKSKESLIF</sequence>
<keyword evidence="2" id="KW-1185">Reference proteome</keyword>
<evidence type="ECO:0000313" key="2">
    <source>
        <dbReference type="Proteomes" id="UP000215214"/>
    </source>
</evidence>
<dbReference type="EMBL" id="LT899436">
    <property type="protein sequence ID" value="SNR17495.1"/>
    <property type="molecule type" value="Genomic_DNA"/>
</dbReference>
<organism evidence="1 2">
    <name type="scientific">Tenacibaculum jejuense</name>
    <dbReference type="NCBI Taxonomy" id="584609"/>
    <lineage>
        <taxon>Bacteria</taxon>
        <taxon>Pseudomonadati</taxon>
        <taxon>Bacteroidota</taxon>
        <taxon>Flavobacteriia</taxon>
        <taxon>Flavobacteriales</taxon>
        <taxon>Flavobacteriaceae</taxon>
        <taxon>Tenacibaculum</taxon>
    </lineage>
</organism>
<dbReference type="InterPro" id="IPR047690">
    <property type="entry name" value="IPExxxVDY_fam"/>
</dbReference>
<protein>
    <recommendedName>
        <fullName evidence="3">IPExxxVDY family protein</fullName>
    </recommendedName>
</protein>
<dbReference type="AlphaFoldDB" id="A0A238UEL2"/>
<proteinExistence type="predicted"/>
<reference evidence="1 2" key="1">
    <citation type="submission" date="2017-07" db="EMBL/GenBank/DDBJ databases">
        <authorList>
            <person name="Sun Z.S."/>
            <person name="Albrecht U."/>
            <person name="Echele G."/>
            <person name="Lee C.C."/>
        </authorList>
    </citation>
    <scope>NUCLEOTIDE SEQUENCE [LARGE SCALE GENOMIC DNA]</scope>
    <source>
        <strain evidence="2">type strain: KCTC 22618</strain>
    </source>
</reference>
<dbReference type="Proteomes" id="UP000215214">
    <property type="component" value="Chromosome TJEJU"/>
</dbReference>
<name>A0A238UEL2_9FLAO</name>
<evidence type="ECO:0000313" key="1">
    <source>
        <dbReference type="EMBL" id="SNR17495.1"/>
    </source>
</evidence>
<evidence type="ECO:0008006" key="3">
    <source>
        <dbReference type="Google" id="ProtNLM"/>
    </source>
</evidence>
<dbReference type="NCBIfam" id="NF033205">
    <property type="entry name" value="IPExxxVDY"/>
    <property type="match status" value="1"/>
</dbReference>
<dbReference type="OrthoDB" id="676614at2"/>
<dbReference type="RefSeq" id="WP_095074646.1">
    <property type="nucleotide sequence ID" value="NZ_LT899436.1"/>
</dbReference>
<dbReference type="KEGG" id="tje:TJEJU_3863"/>
<gene>
    <name evidence="1" type="ORF">TJEJU_3863</name>
</gene>